<dbReference type="CDD" id="cd01926">
    <property type="entry name" value="cyclophilin_ABH_like"/>
    <property type="match status" value="1"/>
</dbReference>
<evidence type="ECO:0000256" key="5">
    <source>
        <dbReference type="ARBA" id="ARBA00023235"/>
    </source>
</evidence>
<name>A0AAF0ISE6_9BASI</name>
<dbReference type="PANTHER" id="PTHR11071">
    <property type="entry name" value="PEPTIDYL-PROLYL CIS-TRANS ISOMERASE"/>
    <property type="match status" value="1"/>
</dbReference>
<keyword evidence="10" id="KW-1185">Reference proteome</keyword>
<evidence type="ECO:0000313" key="10">
    <source>
        <dbReference type="Proteomes" id="UP001214603"/>
    </source>
</evidence>
<dbReference type="PROSITE" id="PS50072">
    <property type="entry name" value="CSA_PPIASE_2"/>
    <property type="match status" value="1"/>
</dbReference>
<evidence type="ECO:0000313" key="9">
    <source>
        <dbReference type="EMBL" id="WFD03575.1"/>
    </source>
</evidence>
<keyword evidence="5 7" id="KW-0413">Isomerase</keyword>
<accession>A0AAF0ISE6</accession>
<dbReference type="GO" id="GO:0005737">
    <property type="term" value="C:cytoplasm"/>
    <property type="evidence" value="ECO:0007669"/>
    <property type="project" value="TreeGrafter"/>
</dbReference>
<evidence type="ECO:0000256" key="1">
    <source>
        <dbReference type="ARBA" id="ARBA00000971"/>
    </source>
</evidence>
<dbReference type="Proteomes" id="UP001214603">
    <property type="component" value="Chromosome 4"/>
</dbReference>
<feature type="domain" description="PPIase cyclophilin-type" evidence="8">
    <location>
        <begin position="5"/>
        <end position="161"/>
    </location>
</feature>
<dbReference type="EMBL" id="CP119937">
    <property type="protein sequence ID" value="WFD03575.1"/>
    <property type="molecule type" value="Genomic_DNA"/>
</dbReference>
<dbReference type="PIRSF" id="PIRSF001467">
    <property type="entry name" value="Peptidylpro_ismrse"/>
    <property type="match status" value="1"/>
</dbReference>
<dbReference type="Pfam" id="PF00160">
    <property type="entry name" value="Pro_isomerase"/>
    <property type="match status" value="1"/>
</dbReference>
<evidence type="ECO:0000256" key="7">
    <source>
        <dbReference type="RuleBase" id="RU363019"/>
    </source>
</evidence>
<dbReference type="AlphaFoldDB" id="A0AAF0ISE6"/>
<evidence type="ECO:0000256" key="2">
    <source>
        <dbReference type="ARBA" id="ARBA00013194"/>
    </source>
</evidence>
<dbReference type="InterPro" id="IPR024936">
    <property type="entry name" value="Cyclophilin-type_PPIase"/>
</dbReference>
<sequence>MSNVFFDITKNGSPLGTIKFKLFDDVVPKTAANFRALATGEKGFGYEGSGFHRVIPDFMLQGGDFTAGNGTGGKSIYGQKFADENFNLKHNKPGLLSMANAGPNTNGSQFFITTVVTPWLDGKHVVFGEVVDGYDVVKAVEAEGTGSGKPKSQIKIAKSGVY</sequence>
<evidence type="ECO:0000259" key="8">
    <source>
        <dbReference type="PROSITE" id="PS50072"/>
    </source>
</evidence>
<dbReference type="GO" id="GO:0003755">
    <property type="term" value="F:peptidyl-prolyl cis-trans isomerase activity"/>
    <property type="evidence" value="ECO:0007669"/>
    <property type="project" value="UniProtKB-UniRule"/>
</dbReference>
<dbReference type="FunFam" id="2.40.100.10:FF:000013">
    <property type="entry name" value="Peptidyl-prolyl cis-trans isomerase"/>
    <property type="match status" value="1"/>
</dbReference>
<proteinExistence type="inferred from homology"/>
<dbReference type="InterPro" id="IPR029000">
    <property type="entry name" value="Cyclophilin-like_dom_sf"/>
</dbReference>
<dbReference type="PRINTS" id="PR00153">
    <property type="entry name" value="CSAPPISMRASE"/>
</dbReference>
<dbReference type="InterPro" id="IPR020892">
    <property type="entry name" value="Cyclophilin-type_PPIase_CS"/>
</dbReference>
<dbReference type="InterPro" id="IPR002130">
    <property type="entry name" value="Cyclophilin-type_PPIase_dom"/>
</dbReference>
<evidence type="ECO:0000256" key="4">
    <source>
        <dbReference type="ARBA" id="ARBA00023110"/>
    </source>
</evidence>
<gene>
    <name evidence="9" type="primary">PPI1</name>
    <name evidence="9" type="ORF">MOBT1_002268</name>
</gene>
<evidence type="ECO:0000256" key="3">
    <source>
        <dbReference type="ARBA" id="ARBA00021047"/>
    </source>
</evidence>
<evidence type="ECO:0000256" key="6">
    <source>
        <dbReference type="ARBA" id="ARBA00037940"/>
    </source>
</evidence>
<protein>
    <recommendedName>
        <fullName evidence="3 7">Peptidyl-prolyl cis-trans isomerase</fullName>
        <shortName evidence="7">PPIase</shortName>
        <ecNumber evidence="2 7">5.2.1.8</ecNumber>
    </recommendedName>
</protein>
<dbReference type="Gene3D" id="2.40.100.10">
    <property type="entry name" value="Cyclophilin-like"/>
    <property type="match status" value="1"/>
</dbReference>
<dbReference type="PROSITE" id="PS00170">
    <property type="entry name" value="CSA_PPIASE_1"/>
    <property type="match status" value="1"/>
</dbReference>
<organism evidence="9 10">
    <name type="scientific">Malassezia obtusa</name>
    <dbReference type="NCBI Taxonomy" id="76774"/>
    <lineage>
        <taxon>Eukaryota</taxon>
        <taxon>Fungi</taxon>
        <taxon>Dikarya</taxon>
        <taxon>Basidiomycota</taxon>
        <taxon>Ustilaginomycotina</taxon>
        <taxon>Malasseziomycetes</taxon>
        <taxon>Malasseziales</taxon>
        <taxon>Malasseziaceae</taxon>
        <taxon>Malassezia</taxon>
    </lineage>
</organism>
<dbReference type="SUPFAM" id="SSF50891">
    <property type="entry name" value="Cyclophilin-like"/>
    <property type="match status" value="1"/>
</dbReference>
<comment type="similarity">
    <text evidence="6">Belongs to the cyclophilin-type PPIase family. PPIase A subfamily.</text>
</comment>
<dbReference type="GO" id="GO:0006457">
    <property type="term" value="P:protein folding"/>
    <property type="evidence" value="ECO:0007669"/>
    <property type="project" value="InterPro"/>
</dbReference>
<dbReference type="EC" id="5.2.1.8" evidence="2 7"/>
<comment type="catalytic activity">
    <reaction evidence="1 7">
        <text>[protein]-peptidylproline (omega=180) = [protein]-peptidylproline (omega=0)</text>
        <dbReference type="Rhea" id="RHEA:16237"/>
        <dbReference type="Rhea" id="RHEA-COMP:10747"/>
        <dbReference type="Rhea" id="RHEA-COMP:10748"/>
        <dbReference type="ChEBI" id="CHEBI:83833"/>
        <dbReference type="ChEBI" id="CHEBI:83834"/>
        <dbReference type="EC" id="5.2.1.8"/>
    </reaction>
</comment>
<comment type="function">
    <text evidence="7">PPIases accelerate the folding of proteins. It catalyzes the cis-trans isomerization of proline imidic peptide bonds in oligopeptides.</text>
</comment>
<dbReference type="GO" id="GO:0016018">
    <property type="term" value="F:cyclosporin A binding"/>
    <property type="evidence" value="ECO:0007669"/>
    <property type="project" value="TreeGrafter"/>
</dbReference>
<reference evidence="9" key="1">
    <citation type="submission" date="2023-03" db="EMBL/GenBank/DDBJ databases">
        <title>Mating type loci evolution in Malassezia.</title>
        <authorList>
            <person name="Coelho M.A."/>
        </authorList>
    </citation>
    <scope>NUCLEOTIDE SEQUENCE</scope>
    <source>
        <strain evidence="9">CBS 7876</strain>
    </source>
</reference>
<dbReference type="PANTHER" id="PTHR11071:SF561">
    <property type="entry name" value="PEPTIDYL-PROLYL CIS-TRANS ISOMERASE D-RELATED"/>
    <property type="match status" value="1"/>
</dbReference>
<keyword evidence="4 7" id="KW-0697">Rotamase</keyword>